<reference evidence="2" key="1">
    <citation type="submission" date="2013-12" db="EMBL/GenBank/DDBJ databases">
        <authorList>
            <person name="Omoto C.K."/>
            <person name="Sibley D."/>
            <person name="Venepally P."/>
            <person name="Hadjithomas M."/>
            <person name="Karamycheva S."/>
            <person name="Brunk B."/>
            <person name="Roos D."/>
            <person name="Caler E."/>
            <person name="Lorenzi H."/>
        </authorList>
    </citation>
    <scope>NUCLEOTIDE SEQUENCE</scope>
</reference>
<dbReference type="SUPFAM" id="SSF53474">
    <property type="entry name" value="alpha/beta-Hydrolases"/>
    <property type="match status" value="1"/>
</dbReference>
<dbReference type="OMA" id="PKQKWAK"/>
<name>A0A023BD70_GRENI</name>
<dbReference type="GO" id="GO:0016787">
    <property type="term" value="F:hydrolase activity"/>
    <property type="evidence" value="ECO:0007669"/>
    <property type="project" value="UniProtKB-KW"/>
</dbReference>
<dbReference type="PANTHER" id="PTHR17630:SF44">
    <property type="entry name" value="PROTEIN AIM2"/>
    <property type="match status" value="1"/>
</dbReference>
<sequence>MSFCEHCVKGVVHEGEPVGVMETVAGVPVYVARPKSGGEDLLVLIASDVFGLGLVNTKLLADSYAGNGFLTWVPDLFEGDAVRVTDMNQPGFSFEAWKTAHEPGPVLEKFVKPVIAAYKAAHPEGVVACLGFCYGGRLAVDLALERSTVATSIAHPSLLQLPEDMYKLASVYSDRAVQIHSCEHDPMFPPSAFDECDAAFQPLGTRYQRTYSPGCSHGFAVRGDLSIPHVKAAKETVFNSTVQFLKTHTK</sequence>
<dbReference type="eggNOG" id="KOG3043">
    <property type="taxonomic scope" value="Eukaryota"/>
</dbReference>
<dbReference type="InterPro" id="IPR029058">
    <property type="entry name" value="AB_hydrolase_fold"/>
</dbReference>
<dbReference type="Proteomes" id="UP000019763">
    <property type="component" value="Unassembled WGS sequence"/>
</dbReference>
<keyword evidence="3" id="KW-1185">Reference proteome</keyword>
<dbReference type="Pfam" id="PF01738">
    <property type="entry name" value="DLH"/>
    <property type="match status" value="1"/>
</dbReference>
<dbReference type="EMBL" id="AFNH02000078">
    <property type="protein sequence ID" value="EZG86501.1"/>
    <property type="molecule type" value="Genomic_DNA"/>
</dbReference>
<accession>A0A023BD70</accession>
<evidence type="ECO:0000259" key="1">
    <source>
        <dbReference type="Pfam" id="PF01738"/>
    </source>
</evidence>
<organism evidence="2 3">
    <name type="scientific">Gregarina niphandrodes</name>
    <name type="common">Septate eugregarine</name>
    <dbReference type="NCBI Taxonomy" id="110365"/>
    <lineage>
        <taxon>Eukaryota</taxon>
        <taxon>Sar</taxon>
        <taxon>Alveolata</taxon>
        <taxon>Apicomplexa</taxon>
        <taxon>Conoidasida</taxon>
        <taxon>Gregarinasina</taxon>
        <taxon>Eugregarinorida</taxon>
        <taxon>Gregarinidae</taxon>
        <taxon>Gregarina</taxon>
    </lineage>
</organism>
<evidence type="ECO:0000313" key="3">
    <source>
        <dbReference type="Proteomes" id="UP000019763"/>
    </source>
</evidence>
<dbReference type="InterPro" id="IPR002925">
    <property type="entry name" value="Dienelactn_hydro"/>
</dbReference>
<evidence type="ECO:0000313" key="2">
    <source>
        <dbReference type="EMBL" id="EZG86501.1"/>
    </source>
</evidence>
<dbReference type="RefSeq" id="XP_011128758.1">
    <property type="nucleotide sequence ID" value="XM_011130456.1"/>
</dbReference>
<gene>
    <name evidence="2" type="ORF">GNI_010250</name>
</gene>
<dbReference type="AlphaFoldDB" id="A0A023BD70"/>
<comment type="caution">
    <text evidence="2">The sequence shown here is derived from an EMBL/GenBank/DDBJ whole genome shotgun (WGS) entry which is preliminary data.</text>
</comment>
<dbReference type="OrthoDB" id="17560at2759"/>
<dbReference type="Gene3D" id="3.40.50.1820">
    <property type="entry name" value="alpha/beta hydrolase"/>
    <property type="match status" value="1"/>
</dbReference>
<dbReference type="VEuPathDB" id="CryptoDB:GNI_010250"/>
<dbReference type="GeneID" id="22910621"/>
<protein>
    <submittedName>
        <fullName evidence="2">Dienelactone hydrolase family protein</fullName>
    </submittedName>
</protein>
<dbReference type="PANTHER" id="PTHR17630">
    <property type="entry name" value="DIENELACTONE HYDROLASE"/>
    <property type="match status" value="1"/>
</dbReference>
<feature type="domain" description="Dienelactone hydrolase" evidence="1">
    <location>
        <begin position="28"/>
        <end position="248"/>
    </location>
</feature>
<proteinExistence type="predicted"/>
<keyword evidence="2" id="KW-0378">Hydrolase</keyword>